<evidence type="ECO:0000313" key="1">
    <source>
        <dbReference type="EMBL" id="KAF9796657.1"/>
    </source>
</evidence>
<proteinExistence type="predicted"/>
<sequence length="22" mass="2437">MPLVASTLLPLEVSTFSRCLCR</sequence>
<protein>
    <submittedName>
        <fullName evidence="1">Uncharacterized protein</fullName>
    </submittedName>
</protein>
<organism evidence="1 2">
    <name type="scientific">Rhodonia placenta</name>
    <dbReference type="NCBI Taxonomy" id="104341"/>
    <lineage>
        <taxon>Eukaryota</taxon>
        <taxon>Fungi</taxon>
        <taxon>Dikarya</taxon>
        <taxon>Basidiomycota</taxon>
        <taxon>Agaricomycotina</taxon>
        <taxon>Agaricomycetes</taxon>
        <taxon>Polyporales</taxon>
        <taxon>Adustoporiaceae</taxon>
        <taxon>Rhodonia</taxon>
    </lineage>
</organism>
<name>A0A8H7NRG2_9APHY</name>
<dbReference type="EMBL" id="JADOXO010001305">
    <property type="protein sequence ID" value="KAF9796657.1"/>
    <property type="molecule type" value="Genomic_DNA"/>
</dbReference>
<evidence type="ECO:0000313" key="2">
    <source>
        <dbReference type="Proteomes" id="UP000639403"/>
    </source>
</evidence>
<reference evidence="1" key="1">
    <citation type="submission" date="2020-11" db="EMBL/GenBank/DDBJ databases">
        <authorList>
            <person name="Koelle M."/>
            <person name="Horta M.A.C."/>
            <person name="Nowrousian M."/>
            <person name="Ohm R.A."/>
            <person name="Benz P."/>
            <person name="Pilgard A."/>
        </authorList>
    </citation>
    <scope>NUCLEOTIDE SEQUENCE</scope>
    <source>
        <strain evidence="1">FPRL280</strain>
    </source>
</reference>
<comment type="caution">
    <text evidence="1">The sequence shown here is derived from an EMBL/GenBank/DDBJ whole genome shotgun (WGS) entry which is preliminary data.</text>
</comment>
<dbReference type="Proteomes" id="UP000639403">
    <property type="component" value="Unassembled WGS sequence"/>
</dbReference>
<dbReference type="AlphaFoldDB" id="A0A8H7NRG2"/>
<accession>A0A8H7NRG2</accession>
<gene>
    <name evidence="1" type="ORF">IEO21_10980</name>
</gene>
<reference evidence="1" key="2">
    <citation type="journal article" name="Front. Microbiol.">
        <title>Degradative Capacity of Two Strains of Rhodonia placenta: From Phenotype to Genotype.</title>
        <authorList>
            <person name="Kolle M."/>
            <person name="Horta M.A.C."/>
            <person name="Nowrousian M."/>
            <person name="Ohm R.A."/>
            <person name="Benz J.P."/>
            <person name="Pilgard A."/>
        </authorList>
    </citation>
    <scope>NUCLEOTIDE SEQUENCE</scope>
    <source>
        <strain evidence="1">FPRL280</strain>
    </source>
</reference>